<dbReference type="InterPro" id="IPR027417">
    <property type="entry name" value="P-loop_NTPase"/>
</dbReference>
<dbReference type="Pfam" id="PF03354">
    <property type="entry name" value="TerL_ATPase"/>
    <property type="match status" value="1"/>
</dbReference>
<sequence>MAQENATCPVLEYAQKVLSGEIIAGELVKLACQRHLDNLRDSQLNVTTFEYYFDDLAAAHAIDFYRYLKHSKGKWARQSFQLELWQKFIVGSLFGWLERDTQLRRFRVAYDEIARKNGKSTLAAGVGNYLTIADGEYGAEVYSAATKLDQAKLTFDEASRMVKASPDLLQHVRVYRKNMSVAETGAKFEPLGADSNSLDGLNVHGAVIDEYHAHKSSALYDVIESGTSAREQPLIFVITTAGFNIQGPCHQLREYAVKVLKGIQSDETFFAYIAAIDEDDDPFDESCWPKANPNLGVSKGMDYMRRQANKAKQLASAYVNFLIKDLNRWVNAVVKWMPLQRWDAAAGVIDKERLLGRKCIGGLDLSTKTDISAFALLFPPEEESGVYEVLLFFWMPEETDFKEREERDGVPYRKWIKDGLIMTTPGNIIDYRFIKKTVLDLAKLYDVQEIAFDPWNATQIALELADEGLEMVELSQNLRNLSAATKELEALVIAKRFFHGGNEVLRWMADNVVIRMDANENIAPDKKKSSNRIDGIAAIIDALARALVFREKRKSAYEKRGLRKL</sequence>
<dbReference type="InterPro" id="IPR046462">
    <property type="entry name" value="TerL_nuclease"/>
</dbReference>
<name>A0A6H2GZD1_9BACL</name>
<evidence type="ECO:0000313" key="4">
    <source>
        <dbReference type="Proteomes" id="UP000502136"/>
    </source>
</evidence>
<evidence type="ECO:0000259" key="1">
    <source>
        <dbReference type="Pfam" id="PF03354"/>
    </source>
</evidence>
<dbReference type="Proteomes" id="UP000502136">
    <property type="component" value="Chromosome"/>
</dbReference>
<evidence type="ECO:0000259" key="2">
    <source>
        <dbReference type="Pfam" id="PF20441"/>
    </source>
</evidence>
<feature type="domain" description="Terminase large subunit-like ATPase" evidence="1">
    <location>
        <begin position="85"/>
        <end position="256"/>
    </location>
</feature>
<keyword evidence="4" id="KW-1185">Reference proteome</keyword>
<dbReference type="Pfam" id="PF20441">
    <property type="entry name" value="TerL_nuclease"/>
    <property type="match status" value="1"/>
</dbReference>
<dbReference type="RefSeq" id="WP_168908346.1">
    <property type="nucleotide sequence ID" value="NZ_CP051428.1"/>
</dbReference>
<dbReference type="Gene3D" id="3.40.50.300">
    <property type="entry name" value="P-loop containing nucleotide triphosphate hydrolases"/>
    <property type="match status" value="1"/>
</dbReference>
<feature type="domain" description="Terminase large subunit-like endonuclease" evidence="2">
    <location>
        <begin position="265"/>
        <end position="547"/>
    </location>
</feature>
<reference evidence="3 4" key="1">
    <citation type="submission" date="2020-04" db="EMBL/GenBank/DDBJ databases">
        <title>Novel Paenibacillus strain UniB2 isolated from commercial digestive syrup.</title>
        <authorList>
            <person name="Thorat V."/>
            <person name="Kirdat K."/>
            <person name="Tiwarekar B."/>
            <person name="Yadav A."/>
        </authorList>
    </citation>
    <scope>NUCLEOTIDE SEQUENCE [LARGE SCALE GENOMIC DNA]</scope>
    <source>
        <strain evidence="3 4">UniB2</strain>
    </source>
</reference>
<organism evidence="3 4">
    <name type="scientific">Paenibacillus albicereus</name>
    <dbReference type="NCBI Taxonomy" id="2726185"/>
    <lineage>
        <taxon>Bacteria</taxon>
        <taxon>Bacillati</taxon>
        <taxon>Bacillota</taxon>
        <taxon>Bacilli</taxon>
        <taxon>Bacillales</taxon>
        <taxon>Paenibacillaceae</taxon>
        <taxon>Paenibacillus</taxon>
    </lineage>
</organism>
<evidence type="ECO:0000313" key="3">
    <source>
        <dbReference type="EMBL" id="QJC52794.1"/>
    </source>
</evidence>
<proteinExistence type="predicted"/>
<dbReference type="KEGG" id="palr:HGI30_15280"/>
<dbReference type="PANTHER" id="PTHR41287:SF1">
    <property type="entry name" value="PROTEIN YMFN"/>
    <property type="match status" value="1"/>
</dbReference>
<dbReference type="PANTHER" id="PTHR41287">
    <property type="match status" value="1"/>
</dbReference>
<dbReference type="InterPro" id="IPR046461">
    <property type="entry name" value="TerL_ATPase"/>
</dbReference>
<dbReference type="InterPro" id="IPR005021">
    <property type="entry name" value="Terminase_largesu-like"/>
</dbReference>
<gene>
    <name evidence="3" type="ORF">HGI30_15280</name>
</gene>
<accession>A0A6H2GZD1</accession>
<dbReference type="GO" id="GO:0004519">
    <property type="term" value="F:endonuclease activity"/>
    <property type="evidence" value="ECO:0007669"/>
    <property type="project" value="InterPro"/>
</dbReference>
<dbReference type="AlphaFoldDB" id="A0A6H2GZD1"/>
<protein>
    <submittedName>
        <fullName evidence="3">Terminase large subunit</fullName>
    </submittedName>
</protein>
<dbReference type="EMBL" id="CP051428">
    <property type="protein sequence ID" value="QJC52794.1"/>
    <property type="molecule type" value="Genomic_DNA"/>
</dbReference>